<dbReference type="SUPFAM" id="SSF46689">
    <property type="entry name" value="Homeodomain-like"/>
    <property type="match status" value="1"/>
</dbReference>
<dbReference type="Gene3D" id="1.10.10.60">
    <property type="entry name" value="Homeodomain-like"/>
    <property type="match status" value="1"/>
</dbReference>
<dbReference type="Pfam" id="PF08765">
    <property type="entry name" value="Mor"/>
    <property type="match status" value="1"/>
</dbReference>
<proteinExistence type="predicted"/>
<protein>
    <submittedName>
        <fullName evidence="2">DNA-binding protein</fullName>
    </submittedName>
</protein>
<dbReference type="Proteomes" id="UP000609849">
    <property type="component" value="Unassembled WGS sequence"/>
</dbReference>
<dbReference type="InterPro" id="IPR009057">
    <property type="entry name" value="Homeodomain-like_sf"/>
</dbReference>
<evidence type="ECO:0000313" key="3">
    <source>
        <dbReference type="Proteomes" id="UP000609849"/>
    </source>
</evidence>
<dbReference type="EMBL" id="JACRWE010000003">
    <property type="protein sequence ID" value="MBC5996548.1"/>
    <property type="molecule type" value="Genomic_DNA"/>
</dbReference>
<gene>
    <name evidence="2" type="ORF">H8923_07235</name>
</gene>
<dbReference type="RefSeq" id="WP_153926058.1">
    <property type="nucleotide sequence ID" value="NZ_JACRWE010000003.1"/>
</dbReference>
<accession>A0ABR7JP50</accession>
<name>A0ABR7JP50_9FIRM</name>
<evidence type="ECO:0000313" key="2">
    <source>
        <dbReference type="EMBL" id="MBC5996548.1"/>
    </source>
</evidence>
<sequence>MLEEMTRDDLPEGVMDIVDTIGIDAFKDLVRLVGGSNLYIPNESSLVKSYRNKMIRKEFKGDYRSISRKFGISEVQVRNIINLKLE</sequence>
<comment type="caution">
    <text evidence="2">The sequence shown here is derived from an EMBL/GenBank/DDBJ whole genome shotgun (WGS) entry which is preliminary data.</text>
</comment>
<keyword evidence="2" id="KW-0238">DNA-binding</keyword>
<dbReference type="GO" id="GO:0003677">
    <property type="term" value="F:DNA binding"/>
    <property type="evidence" value="ECO:0007669"/>
    <property type="project" value="UniProtKB-KW"/>
</dbReference>
<reference evidence="2 3" key="1">
    <citation type="submission" date="2020-08" db="EMBL/GenBank/DDBJ databases">
        <authorList>
            <person name="Liu C."/>
            <person name="Sun Q."/>
        </authorList>
    </citation>
    <scope>NUCLEOTIDE SEQUENCE [LARGE SCALE GENOMIC DNA]</scope>
    <source>
        <strain evidence="2 3">NSJ-18</strain>
    </source>
</reference>
<evidence type="ECO:0000259" key="1">
    <source>
        <dbReference type="Pfam" id="PF08765"/>
    </source>
</evidence>
<dbReference type="InterPro" id="IPR014875">
    <property type="entry name" value="Mor_transcription_activator"/>
</dbReference>
<organism evidence="2 3">
    <name type="scientific">Romboutsia faecis</name>
    <dbReference type="NCBI Taxonomy" id="2764597"/>
    <lineage>
        <taxon>Bacteria</taxon>
        <taxon>Bacillati</taxon>
        <taxon>Bacillota</taxon>
        <taxon>Clostridia</taxon>
        <taxon>Peptostreptococcales</taxon>
        <taxon>Peptostreptococcaceae</taxon>
        <taxon>Romboutsia</taxon>
    </lineage>
</organism>
<feature type="domain" description="Mor transcription activator" evidence="1">
    <location>
        <begin position="15"/>
        <end position="82"/>
    </location>
</feature>
<keyword evidence="3" id="KW-1185">Reference proteome</keyword>